<reference evidence="1" key="1">
    <citation type="submission" date="2020-02" db="EMBL/GenBank/DDBJ databases">
        <authorList>
            <person name="Meier V. D."/>
        </authorList>
    </citation>
    <scope>NUCLEOTIDE SEQUENCE</scope>
    <source>
        <strain evidence="1">AVDCRST_MAG93</strain>
    </source>
</reference>
<evidence type="ECO:0000313" key="1">
    <source>
        <dbReference type="EMBL" id="CAA9308595.1"/>
    </source>
</evidence>
<dbReference type="AlphaFoldDB" id="A0A6J4KLP9"/>
<gene>
    <name evidence="1" type="ORF">AVDCRST_MAG93-5072</name>
</gene>
<accession>A0A6J4KLP9</accession>
<proteinExistence type="predicted"/>
<feature type="non-terminal residue" evidence="1">
    <location>
        <position position="58"/>
    </location>
</feature>
<dbReference type="EMBL" id="CADCTR010001711">
    <property type="protein sequence ID" value="CAA9308595.1"/>
    <property type="molecule type" value="Genomic_DNA"/>
</dbReference>
<name>A0A6J4KLP9_9CHLR</name>
<protein>
    <submittedName>
        <fullName evidence="1">Uncharacterized protein</fullName>
    </submittedName>
</protein>
<organism evidence="1">
    <name type="scientific">uncultured Chloroflexia bacterium</name>
    <dbReference type="NCBI Taxonomy" id="1672391"/>
    <lineage>
        <taxon>Bacteria</taxon>
        <taxon>Bacillati</taxon>
        <taxon>Chloroflexota</taxon>
        <taxon>Chloroflexia</taxon>
        <taxon>environmental samples</taxon>
    </lineage>
</organism>
<feature type="non-terminal residue" evidence="1">
    <location>
        <position position="1"/>
    </location>
</feature>
<sequence>LLPRRYAPEIVEVRSRSNVASKWFAVQDHYLRNSARSLFYSARALFENSEGMLRNNPL</sequence>